<dbReference type="STRING" id="156892.BM477_02070"/>
<evidence type="ECO:0000313" key="4">
    <source>
        <dbReference type="EMBL" id="OKL50202.1"/>
    </source>
</evidence>
<keyword evidence="2" id="KW-0472">Membrane</keyword>
<gene>
    <name evidence="4" type="ORF">BM477_02070</name>
</gene>
<organism evidence="4 5">
    <name type="scientific">Boudabousia marimammalium</name>
    <dbReference type="NCBI Taxonomy" id="156892"/>
    <lineage>
        <taxon>Bacteria</taxon>
        <taxon>Bacillati</taxon>
        <taxon>Actinomycetota</taxon>
        <taxon>Actinomycetes</taxon>
        <taxon>Actinomycetales</taxon>
        <taxon>Actinomycetaceae</taxon>
        <taxon>Boudabousia</taxon>
    </lineage>
</organism>
<dbReference type="InterPro" id="IPR057169">
    <property type="entry name" value="DUF7847"/>
</dbReference>
<proteinExistence type="predicted"/>
<comment type="caution">
    <text evidence="4">The sequence shown here is derived from an EMBL/GenBank/DDBJ whole genome shotgun (WGS) entry which is preliminary data.</text>
</comment>
<dbReference type="PANTHER" id="PTHR33133:SF1">
    <property type="entry name" value="EXPRESSED PROTEIN-RELATED"/>
    <property type="match status" value="1"/>
</dbReference>
<feature type="domain" description="DUF7847" evidence="3">
    <location>
        <begin position="137"/>
        <end position="359"/>
    </location>
</feature>
<keyword evidence="2" id="KW-0812">Transmembrane</keyword>
<evidence type="ECO:0000256" key="1">
    <source>
        <dbReference type="SAM" id="MobiDB-lite"/>
    </source>
</evidence>
<evidence type="ECO:0000313" key="5">
    <source>
        <dbReference type="Proteomes" id="UP000186465"/>
    </source>
</evidence>
<feature type="transmembrane region" description="Helical" evidence="2">
    <location>
        <begin position="191"/>
        <end position="222"/>
    </location>
</feature>
<evidence type="ECO:0000256" key="2">
    <source>
        <dbReference type="SAM" id="Phobius"/>
    </source>
</evidence>
<name>A0A1Q5PRY8_9ACTO</name>
<feature type="compositionally biased region" description="Low complexity" evidence="1">
    <location>
        <begin position="21"/>
        <end position="41"/>
    </location>
</feature>
<feature type="region of interest" description="Disordered" evidence="1">
    <location>
        <begin position="1"/>
        <end position="60"/>
    </location>
</feature>
<dbReference type="OrthoDB" id="121140at2"/>
<keyword evidence="2" id="KW-1133">Transmembrane helix</keyword>
<keyword evidence="5" id="KW-1185">Reference proteome</keyword>
<protein>
    <recommendedName>
        <fullName evidence="3">DUF7847 domain-containing protein</fullName>
    </recommendedName>
</protein>
<feature type="compositionally biased region" description="Polar residues" evidence="1">
    <location>
        <begin position="49"/>
        <end position="60"/>
    </location>
</feature>
<feature type="transmembrane region" description="Helical" evidence="2">
    <location>
        <begin position="147"/>
        <end position="170"/>
    </location>
</feature>
<accession>A0A1Q5PRY8</accession>
<dbReference type="Pfam" id="PF25231">
    <property type="entry name" value="DUF7847"/>
    <property type="match status" value="1"/>
</dbReference>
<dbReference type="EMBL" id="MPDM01000002">
    <property type="protein sequence ID" value="OKL50202.1"/>
    <property type="molecule type" value="Genomic_DNA"/>
</dbReference>
<feature type="transmembrane region" description="Helical" evidence="2">
    <location>
        <begin position="89"/>
        <end position="111"/>
    </location>
</feature>
<dbReference type="PANTHER" id="PTHR33133">
    <property type="entry name" value="OS08G0107100 PROTEIN-RELATED"/>
    <property type="match status" value="1"/>
</dbReference>
<feature type="transmembrane region" description="Helical" evidence="2">
    <location>
        <begin position="288"/>
        <end position="316"/>
    </location>
</feature>
<reference evidence="5" key="1">
    <citation type="submission" date="2016-11" db="EMBL/GenBank/DDBJ databases">
        <title>Actinomyces gypaetusis sp. nov. isolated from Gypaetus barbatus in Qinghai Tibet Plateau China.</title>
        <authorList>
            <person name="Meng X."/>
        </authorList>
    </citation>
    <scope>NUCLEOTIDE SEQUENCE [LARGE SCALE GENOMIC DNA]</scope>
    <source>
        <strain evidence="5">DSM 15383</strain>
    </source>
</reference>
<feature type="compositionally biased region" description="Polar residues" evidence="1">
    <location>
        <begin position="7"/>
        <end position="19"/>
    </location>
</feature>
<dbReference type="RefSeq" id="WP_075361027.1">
    <property type="nucleotide sequence ID" value="NZ_MPDM01000002.1"/>
</dbReference>
<feature type="transmembrane region" description="Helical" evidence="2">
    <location>
        <begin position="234"/>
        <end position="267"/>
    </location>
</feature>
<sequence>MPEHNQAENPWNWGSSEADNASPTPDTPSPASGTPASSYAPDGAPQYTPAPNFSQNQANQQPGIIPLRPLTISDLLEGSFAAVRSNPGVMFGLSVIVMSIVAVISGLANLWSPLDDVFANLENNPNMSDDEAIEALAEMFTSMTTSLVGPAILEFFAVIILTGLLTYAVSRAVIGKVTSLSATWSNTKGRVLPLIGLTILTSILTFVVAAVVSLIFSIPLILLAFSNPEDALSGIAGATALLIAGIFVAFAALAYISVKLLVAPIVLVLEGAGPIESIKRSWKLTKGFFWPTLGRMILIGIIVSIIGQVLGLIVSVPVTLGFATQPGLALALSASVGILVSGLILPVQAAYNSLIYVDLRIRKEGLATSLLQESANR</sequence>
<dbReference type="AlphaFoldDB" id="A0A1Q5PRY8"/>
<feature type="transmembrane region" description="Helical" evidence="2">
    <location>
        <begin position="328"/>
        <end position="351"/>
    </location>
</feature>
<evidence type="ECO:0000259" key="3">
    <source>
        <dbReference type="Pfam" id="PF25231"/>
    </source>
</evidence>
<dbReference type="Proteomes" id="UP000186465">
    <property type="component" value="Unassembled WGS sequence"/>
</dbReference>